<reference evidence="4" key="1">
    <citation type="journal article" date="2017" name="Front. Plant Sci.">
        <title>Climate Clever Clovers: New Paradigm to Reduce the Environmental Footprint of Ruminants by Breeding Low Methanogenic Forages Utilizing Haplotype Variation.</title>
        <authorList>
            <person name="Kaur P."/>
            <person name="Appels R."/>
            <person name="Bayer P.E."/>
            <person name="Keeble-Gagnere G."/>
            <person name="Wang J."/>
            <person name="Hirakawa H."/>
            <person name="Shirasawa K."/>
            <person name="Vercoe P."/>
            <person name="Stefanova K."/>
            <person name="Durmic Z."/>
            <person name="Nichols P."/>
            <person name="Revell C."/>
            <person name="Isobe S.N."/>
            <person name="Edwards D."/>
            <person name="Erskine W."/>
        </authorList>
    </citation>
    <scope>NUCLEOTIDE SEQUENCE [LARGE SCALE GENOMIC DNA]</scope>
    <source>
        <strain evidence="4">cv. Daliak</strain>
    </source>
</reference>
<keyword evidence="4" id="KW-1185">Reference proteome</keyword>
<sequence>MVIPAKRDKGGRRFGFARFNGVKDVRRFGIELDNIIIGRDKIFVNPPRFHRDTGLRRQQRHEESGEQHCRVSKNETQIRRSREPKVLQHKNPAGPSFAQVTQAHEPPKKKASILFVIEKQIVTNLQKAFVGVVKHSGMSYNIQEEFHMQGYFGVKATPLGANLVLLEDKEDGEIKALMEDACGWLEQWFKDIRPWSPREVDNDRLVWFRVYGIPAHAWNDEFFTMLSKPFGTFLNADDSTSKKLTMDVARLMLRTSGLKPVDELLNVKINDDWFQLRVIEDSYGPMRIVVPSKENKEGRDAADSSSEDEDGVFPAIAEAVEEEEREEEVGGKHLLALTNFVNTNESIPNGFGNVSRGSNGREDSMESSKNSINEENLNFSNSNARENLGEEFKEMVVVDCDESCDNNTPISPCQSSCHCNKRSNVKGGVKGSKGEQGGGMSNNSRGADILNGRPIPINSNGSGIGGKGGQVGGGINSGSQKIIIGSKSGPKTNVGKIGSVISATGGFPSKTNSSTRIQKTQTLPTYPSRAMGSSTNPTVRRAANQISFNSMPSSKSPTVKEGCLRNPIGNFKALKTKETSLSSAGSILYCSSLKSTEIRNCNKNFWNKHEAEVNGKLWERVKDLGVEGEEGDEVYVEQLRSNENKDKEARRMREQRNQGTFDICLLQETKRDNFDDFMIQNVWGHKDVEWVAKGSVGLSGGNLYIINVYSPCSLSGKRKLWSDLLEFKLNNEQGEWCLRGDFNVVLNVGERKGSTSSARQNERLEFCQFVEAMELIDVPVAGKKFSWFSADGNAISRLDRFLLSDNFIEKEEVAGQWIGNHDISDHCPIWLMCSNLNWGPKPFKVNNCWLEHSEFKLFVEKTWEKLNIRGKKAFVIKEKLKRLKEELRGWNREVFSILDLNIEKTVKELNEVEGLVGNDGVNSVMGDKSGVNRKFWEQLYFKESMIKQKSRLKWVREGDSNTRFFQASLKNRRRRNQLVLLRRGDDLIQGVDNIKMEVKNHFARNFTEEWHHRPFVNGINFNELSTEDNEFLLQPFSEERVREVIWSCDGNKSPGPDGFNFNFWKEFWSTLKFDVMEFLNEFYQNVVLPKAITASFLALIPKKDHPQQLSEYRLICLIGLLYKILSKLLAARLKHVMGKLISTCQSVFLPRRQILDGVVVLNEVIDLAKRRKDSCLFFKVDFERTYDTISWNYLEKMMIKMGFAERWMKWIRACIFNSSMSVLTNGSPMEDFTVGKGLRQGDPLSPFLFLIAAEGLTGMVNKAVEIGKYVDYKVNDSIRFQILQFADDTILMGDCSWDNVRTMKSILRGFELVSGLKINFVKSKLYGINVESSVLAAAATFLDCSYDSIPFKFLGIPVGANPRRKATWKPIVESMEKRLSSWNDRNLSIGGRLARIQRNFLWGGGAEDKKMCWVKWAQVCLPKEKGGLGVRDLEMFNLALLCKWKWRCINEKDALWYDLMRFRYGPLSVKLLSWEAVETGSKDSIWWRDVVGIGGKGADCWFPSHVSSVLGNGNTISFWKEKWNGAVPLRDLFPNLYEKVLFKNSVVSDLIQTSSYELNWNRDWLLSLSQDALVEKADLEQLLFGLVLHSNIED</sequence>
<evidence type="ECO:0000313" key="3">
    <source>
        <dbReference type="EMBL" id="GAU33402.1"/>
    </source>
</evidence>
<dbReference type="PANTHER" id="PTHR33116">
    <property type="entry name" value="REVERSE TRANSCRIPTASE ZINC-BINDING DOMAIN-CONTAINING PROTEIN-RELATED-RELATED"/>
    <property type="match status" value="1"/>
</dbReference>
<evidence type="ECO:0000259" key="2">
    <source>
        <dbReference type="PROSITE" id="PS50878"/>
    </source>
</evidence>
<dbReference type="CDD" id="cd01650">
    <property type="entry name" value="RT_nLTR_like"/>
    <property type="match status" value="1"/>
</dbReference>
<dbReference type="SUPFAM" id="SSF56219">
    <property type="entry name" value="DNase I-like"/>
    <property type="match status" value="1"/>
</dbReference>
<protein>
    <recommendedName>
        <fullName evidence="2">Reverse transcriptase domain-containing protein</fullName>
    </recommendedName>
</protein>
<dbReference type="Pfam" id="PF00078">
    <property type="entry name" value="RVT_1"/>
    <property type="match status" value="1"/>
</dbReference>
<feature type="domain" description="Reverse transcriptase" evidence="2">
    <location>
        <begin position="1081"/>
        <end position="1358"/>
    </location>
</feature>
<feature type="compositionally biased region" description="Basic and acidic residues" evidence="1">
    <location>
        <begin position="51"/>
        <end position="86"/>
    </location>
</feature>
<evidence type="ECO:0000313" key="4">
    <source>
        <dbReference type="Proteomes" id="UP000242715"/>
    </source>
</evidence>
<feature type="compositionally biased region" description="Basic and acidic residues" evidence="1">
    <location>
        <begin position="293"/>
        <end position="302"/>
    </location>
</feature>
<feature type="region of interest" description="Disordered" evidence="1">
    <location>
        <begin position="291"/>
        <end position="311"/>
    </location>
</feature>
<feature type="compositionally biased region" description="Polar residues" evidence="1">
    <location>
        <begin position="367"/>
        <end position="381"/>
    </location>
</feature>
<dbReference type="PANTHER" id="PTHR33116:SF78">
    <property type="entry name" value="OS12G0587133 PROTEIN"/>
    <property type="match status" value="1"/>
</dbReference>
<dbReference type="InterPro" id="IPR000477">
    <property type="entry name" value="RT_dom"/>
</dbReference>
<feature type="region of interest" description="Disordered" evidence="1">
    <location>
        <begin position="346"/>
        <end position="381"/>
    </location>
</feature>
<feature type="compositionally biased region" description="Polar residues" evidence="1">
    <location>
        <begin position="509"/>
        <end position="537"/>
    </location>
</feature>
<dbReference type="Gene3D" id="3.60.10.10">
    <property type="entry name" value="Endonuclease/exonuclease/phosphatase"/>
    <property type="match status" value="1"/>
</dbReference>
<dbReference type="EMBL" id="DF973524">
    <property type="protein sequence ID" value="GAU33402.1"/>
    <property type="molecule type" value="Genomic_DNA"/>
</dbReference>
<proteinExistence type="predicted"/>
<organism evidence="3 4">
    <name type="scientific">Trifolium subterraneum</name>
    <name type="common">Subterranean clover</name>
    <dbReference type="NCBI Taxonomy" id="3900"/>
    <lineage>
        <taxon>Eukaryota</taxon>
        <taxon>Viridiplantae</taxon>
        <taxon>Streptophyta</taxon>
        <taxon>Embryophyta</taxon>
        <taxon>Tracheophyta</taxon>
        <taxon>Spermatophyta</taxon>
        <taxon>Magnoliopsida</taxon>
        <taxon>eudicotyledons</taxon>
        <taxon>Gunneridae</taxon>
        <taxon>Pentapetalae</taxon>
        <taxon>rosids</taxon>
        <taxon>fabids</taxon>
        <taxon>Fabales</taxon>
        <taxon>Fabaceae</taxon>
        <taxon>Papilionoideae</taxon>
        <taxon>50 kb inversion clade</taxon>
        <taxon>NPAAA clade</taxon>
        <taxon>Hologalegina</taxon>
        <taxon>IRL clade</taxon>
        <taxon>Trifolieae</taxon>
        <taxon>Trifolium</taxon>
    </lineage>
</organism>
<dbReference type="InterPro" id="IPR043502">
    <property type="entry name" value="DNA/RNA_pol_sf"/>
</dbReference>
<feature type="region of interest" description="Disordered" evidence="1">
    <location>
        <begin position="508"/>
        <end position="537"/>
    </location>
</feature>
<accession>A0A2Z6N9A6</accession>
<evidence type="ECO:0000256" key="1">
    <source>
        <dbReference type="SAM" id="MobiDB-lite"/>
    </source>
</evidence>
<gene>
    <name evidence="3" type="ORF">TSUD_20950</name>
</gene>
<dbReference type="Proteomes" id="UP000242715">
    <property type="component" value="Unassembled WGS sequence"/>
</dbReference>
<feature type="region of interest" description="Disordered" evidence="1">
    <location>
        <begin position="51"/>
        <end position="103"/>
    </location>
</feature>
<dbReference type="PROSITE" id="PS50878">
    <property type="entry name" value="RT_POL"/>
    <property type="match status" value="1"/>
</dbReference>
<dbReference type="SUPFAM" id="SSF56672">
    <property type="entry name" value="DNA/RNA polymerases"/>
    <property type="match status" value="1"/>
</dbReference>
<name>A0A2Z6N9A6_TRISU</name>
<dbReference type="InterPro" id="IPR036691">
    <property type="entry name" value="Endo/exonu/phosph_ase_sf"/>
</dbReference>
<dbReference type="OrthoDB" id="1934719at2759"/>